<keyword evidence="7" id="KW-0472">Membrane</keyword>
<reference evidence="10 11" key="1">
    <citation type="journal article" date="2016" name="Nat. Commun.">
        <title>Thousands of microbial genomes shed light on interconnected biogeochemical processes in an aquifer system.</title>
        <authorList>
            <person name="Anantharaman K."/>
            <person name="Brown C.T."/>
            <person name="Hug L.A."/>
            <person name="Sharon I."/>
            <person name="Castelle C.J."/>
            <person name="Probst A.J."/>
            <person name="Thomas B.C."/>
            <person name="Singh A."/>
            <person name="Wilkins M.J."/>
            <person name="Karaoz U."/>
            <person name="Brodie E.L."/>
            <person name="Williams K.H."/>
            <person name="Hubbard S.S."/>
            <person name="Banfield J.F."/>
        </authorList>
    </citation>
    <scope>NUCLEOTIDE SEQUENCE [LARGE SCALE GENOMIC DNA]</scope>
</reference>
<comment type="function">
    <text evidence="1">Produces ATP from ADP in the presence of a proton gradient across the membrane. The gamma chain is believed to be important in regulating ATPase activity and the flow of protons through the CF(0) complex.</text>
</comment>
<comment type="caution">
    <text evidence="10">The sequence shown here is derived from an EMBL/GenBank/DDBJ whole genome shotgun (WGS) entry which is preliminary data.</text>
</comment>
<proteinExistence type="inferred from homology"/>
<dbReference type="Pfam" id="PF00231">
    <property type="entry name" value="ATP-synt"/>
    <property type="match status" value="1"/>
</dbReference>
<evidence type="ECO:0000256" key="2">
    <source>
        <dbReference type="ARBA" id="ARBA00004170"/>
    </source>
</evidence>
<keyword evidence="8" id="KW-0139">CF(1)</keyword>
<evidence type="ECO:0008006" key="12">
    <source>
        <dbReference type="Google" id="ProtNLM"/>
    </source>
</evidence>
<evidence type="ECO:0000313" key="10">
    <source>
        <dbReference type="EMBL" id="OGE27581.1"/>
    </source>
</evidence>
<accession>A0A1F5JG21</accession>
<keyword evidence="9" id="KW-0066">ATP synthesis</keyword>
<sequence>MTIKQIDQVLEEGESLKAITQVYAEIANLKIKRIRAAVERNRVFFQEISDVYALVKNLAEKYGIKTTVKPKKTVSIVLTSNYRFYGSINADLLEYFVSTTSKLNTDRIMVNKAAIDYFRTQPVFSDYKEILLKDDQPDTDELLNLVSLLKDYKQVLVFYSRMKSLLHQVPTAVDITASPSTGNLVSLNVADLQVQQNEQGFKFIFEPDLPKVLEFFDSQIITLLLEGTFLESELSRTASRFISMDHAETEANKMIKEYLTLKAYVKRSIDNNTILENFASMMAVRKT</sequence>
<name>A0A1F5JG21_9BACT</name>
<evidence type="ECO:0000256" key="7">
    <source>
        <dbReference type="ARBA" id="ARBA00023136"/>
    </source>
</evidence>
<dbReference type="GO" id="GO:0045259">
    <property type="term" value="C:proton-transporting ATP synthase complex"/>
    <property type="evidence" value="ECO:0007669"/>
    <property type="project" value="UniProtKB-KW"/>
</dbReference>
<comment type="similarity">
    <text evidence="3">Belongs to the ATPase gamma chain family.</text>
</comment>
<keyword evidence="5" id="KW-0375">Hydrogen ion transport</keyword>
<evidence type="ECO:0000256" key="1">
    <source>
        <dbReference type="ARBA" id="ARBA00003456"/>
    </source>
</evidence>
<keyword evidence="6" id="KW-0406">Ion transport</keyword>
<organism evidence="10 11">
    <name type="scientific">Candidatus Daviesbacteria bacterium RIFCSPHIGHO2_01_FULL_40_11</name>
    <dbReference type="NCBI Taxonomy" id="1797762"/>
    <lineage>
        <taxon>Bacteria</taxon>
        <taxon>Candidatus Daviesiibacteriota</taxon>
    </lineage>
</organism>
<dbReference type="AlphaFoldDB" id="A0A1F5JG21"/>
<dbReference type="InterPro" id="IPR035968">
    <property type="entry name" value="ATP_synth_F1_ATPase_gsu"/>
</dbReference>
<dbReference type="SUPFAM" id="SSF52943">
    <property type="entry name" value="ATP synthase (F1-ATPase), gamma subunit"/>
    <property type="match status" value="1"/>
</dbReference>
<evidence type="ECO:0000256" key="4">
    <source>
        <dbReference type="ARBA" id="ARBA00022448"/>
    </source>
</evidence>
<evidence type="ECO:0000256" key="6">
    <source>
        <dbReference type="ARBA" id="ARBA00023065"/>
    </source>
</evidence>
<dbReference type="InterPro" id="IPR000131">
    <property type="entry name" value="ATP_synth_F1_gsu"/>
</dbReference>
<evidence type="ECO:0000256" key="5">
    <source>
        <dbReference type="ARBA" id="ARBA00022781"/>
    </source>
</evidence>
<protein>
    <recommendedName>
        <fullName evidence="12">ATP synthase F1 subunit gamma</fullName>
    </recommendedName>
</protein>
<evidence type="ECO:0000313" key="11">
    <source>
        <dbReference type="Proteomes" id="UP000177555"/>
    </source>
</evidence>
<dbReference type="EMBL" id="MFCP01000035">
    <property type="protein sequence ID" value="OGE27581.1"/>
    <property type="molecule type" value="Genomic_DNA"/>
</dbReference>
<evidence type="ECO:0000256" key="9">
    <source>
        <dbReference type="ARBA" id="ARBA00023310"/>
    </source>
</evidence>
<keyword evidence="4" id="KW-0813">Transport</keyword>
<dbReference type="GO" id="GO:0046933">
    <property type="term" value="F:proton-transporting ATP synthase activity, rotational mechanism"/>
    <property type="evidence" value="ECO:0007669"/>
    <property type="project" value="InterPro"/>
</dbReference>
<evidence type="ECO:0000256" key="3">
    <source>
        <dbReference type="ARBA" id="ARBA00007681"/>
    </source>
</evidence>
<comment type="subcellular location">
    <subcellularLocation>
        <location evidence="2">Membrane</location>
        <topology evidence="2">Peripheral membrane protein</topology>
    </subcellularLocation>
</comment>
<gene>
    <name evidence="10" type="ORF">A2867_03675</name>
</gene>
<dbReference type="Proteomes" id="UP000177555">
    <property type="component" value="Unassembled WGS sequence"/>
</dbReference>
<evidence type="ECO:0000256" key="8">
    <source>
        <dbReference type="ARBA" id="ARBA00023196"/>
    </source>
</evidence>
<dbReference type="Gene3D" id="3.40.1380.10">
    <property type="match status" value="1"/>
</dbReference>